<keyword evidence="9" id="KW-1185">Reference proteome</keyword>
<evidence type="ECO:0000256" key="2">
    <source>
        <dbReference type="ARBA" id="ARBA00022692"/>
    </source>
</evidence>
<dbReference type="GO" id="GO:0016020">
    <property type="term" value="C:membrane"/>
    <property type="evidence" value="ECO:0007669"/>
    <property type="project" value="UniProtKB-SubCell"/>
</dbReference>
<sequence>MNTHDTDSLGVYVLGKLDPDEAKAVEAHLAACAACRQEVEELREIQVMLGAVPDEAFLDGPPEDELVMPRLVRRVRDGPRFFTPGRLVAASIVVAAIGGLLLGRGTAPTEQVASPVPAPTTQLNVPPAAGTKVASVTDQASGARMTLRVEPAAGWVRVNLAAAGIKAGEKCRIVVVSRSGERVVAGSWLVSPDAERVGSNVDGTALIPLDQVASVEIATFAGRTMVAAQL</sequence>
<proteinExistence type="predicted"/>
<keyword evidence="3" id="KW-1133">Transmembrane helix</keyword>
<keyword evidence="8" id="KW-0863">Zinc-finger</keyword>
<dbReference type="Proteomes" id="UP000199515">
    <property type="component" value="Unassembled WGS sequence"/>
</dbReference>
<protein>
    <submittedName>
        <fullName evidence="8">Putative zinc-finger</fullName>
    </submittedName>
</protein>
<dbReference type="AlphaFoldDB" id="A0A1H3N3J4"/>
<evidence type="ECO:0000256" key="3">
    <source>
        <dbReference type="ARBA" id="ARBA00022989"/>
    </source>
</evidence>
<gene>
    <name evidence="8" type="ORF">SAMN05421504_107116</name>
</gene>
<dbReference type="PANTHER" id="PTHR37461">
    <property type="entry name" value="ANTI-SIGMA-K FACTOR RSKA"/>
    <property type="match status" value="1"/>
</dbReference>
<dbReference type="Pfam" id="PF13490">
    <property type="entry name" value="zf-HC2"/>
    <property type="match status" value="1"/>
</dbReference>
<evidence type="ECO:0000256" key="6">
    <source>
        <dbReference type="ARBA" id="ARBA00023163"/>
    </source>
</evidence>
<evidence type="ECO:0000313" key="8">
    <source>
        <dbReference type="EMBL" id="SDY83406.1"/>
    </source>
</evidence>
<keyword evidence="4" id="KW-0805">Transcription regulation</keyword>
<reference evidence="8 9" key="1">
    <citation type="submission" date="2016-10" db="EMBL/GenBank/DDBJ databases">
        <authorList>
            <person name="de Groot N.N."/>
        </authorList>
    </citation>
    <scope>NUCLEOTIDE SEQUENCE [LARGE SCALE GENOMIC DNA]</scope>
    <source>
        <strain evidence="8 9">CPCC 202699</strain>
    </source>
</reference>
<dbReference type="GO" id="GO:0016989">
    <property type="term" value="F:sigma factor antagonist activity"/>
    <property type="evidence" value="ECO:0007669"/>
    <property type="project" value="TreeGrafter"/>
</dbReference>
<evidence type="ECO:0000313" key="9">
    <source>
        <dbReference type="Proteomes" id="UP000199515"/>
    </source>
</evidence>
<organism evidence="8 9">
    <name type="scientific">Amycolatopsis xylanica</name>
    <dbReference type="NCBI Taxonomy" id="589385"/>
    <lineage>
        <taxon>Bacteria</taxon>
        <taxon>Bacillati</taxon>
        <taxon>Actinomycetota</taxon>
        <taxon>Actinomycetes</taxon>
        <taxon>Pseudonocardiales</taxon>
        <taxon>Pseudonocardiaceae</taxon>
        <taxon>Amycolatopsis</taxon>
    </lineage>
</organism>
<feature type="domain" description="Putative zinc-finger" evidence="7">
    <location>
        <begin position="8"/>
        <end position="36"/>
    </location>
</feature>
<keyword evidence="8" id="KW-0479">Metal-binding</keyword>
<dbReference type="InterPro" id="IPR027383">
    <property type="entry name" value="Znf_put"/>
</dbReference>
<evidence type="ECO:0000256" key="1">
    <source>
        <dbReference type="ARBA" id="ARBA00004167"/>
    </source>
</evidence>
<dbReference type="STRING" id="589385.SAMN05421504_107116"/>
<evidence type="ECO:0000256" key="5">
    <source>
        <dbReference type="ARBA" id="ARBA00023136"/>
    </source>
</evidence>
<name>A0A1H3N3J4_9PSEU</name>
<dbReference type="EMBL" id="FNON01000007">
    <property type="protein sequence ID" value="SDY83406.1"/>
    <property type="molecule type" value="Genomic_DNA"/>
</dbReference>
<dbReference type="InterPro" id="IPR041916">
    <property type="entry name" value="Anti_sigma_zinc_sf"/>
</dbReference>
<accession>A0A1H3N3J4</accession>
<dbReference type="InterPro" id="IPR051474">
    <property type="entry name" value="Anti-sigma-K/W_factor"/>
</dbReference>
<dbReference type="Gene3D" id="1.10.10.1320">
    <property type="entry name" value="Anti-sigma factor, zinc-finger domain"/>
    <property type="match status" value="1"/>
</dbReference>
<keyword evidence="8" id="KW-0862">Zinc</keyword>
<dbReference type="OrthoDB" id="5185837at2"/>
<dbReference type="RefSeq" id="WP_091294481.1">
    <property type="nucleotide sequence ID" value="NZ_FNON01000007.1"/>
</dbReference>
<dbReference type="GO" id="GO:0008270">
    <property type="term" value="F:zinc ion binding"/>
    <property type="evidence" value="ECO:0007669"/>
    <property type="project" value="UniProtKB-KW"/>
</dbReference>
<keyword evidence="2" id="KW-0812">Transmembrane</keyword>
<evidence type="ECO:0000256" key="4">
    <source>
        <dbReference type="ARBA" id="ARBA00023015"/>
    </source>
</evidence>
<evidence type="ECO:0000259" key="7">
    <source>
        <dbReference type="Pfam" id="PF13490"/>
    </source>
</evidence>
<dbReference type="PANTHER" id="PTHR37461:SF1">
    <property type="entry name" value="ANTI-SIGMA-K FACTOR RSKA"/>
    <property type="match status" value="1"/>
</dbReference>
<comment type="subcellular location">
    <subcellularLocation>
        <location evidence="1">Membrane</location>
        <topology evidence="1">Single-pass membrane protein</topology>
    </subcellularLocation>
</comment>
<dbReference type="GO" id="GO:0006417">
    <property type="term" value="P:regulation of translation"/>
    <property type="evidence" value="ECO:0007669"/>
    <property type="project" value="TreeGrafter"/>
</dbReference>
<keyword evidence="5" id="KW-0472">Membrane</keyword>
<keyword evidence="6" id="KW-0804">Transcription</keyword>